<name>A0A4Y0BQJ0_ANOFN</name>
<feature type="chain" id="PRO_5021391564" description="Secreted protein" evidence="1">
    <location>
        <begin position="25"/>
        <end position="244"/>
    </location>
</feature>
<evidence type="ECO:0008006" key="3">
    <source>
        <dbReference type="Google" id="ProtNLM"/>
    </source>
</evidence>
<evidence type="ECO:0000256" key="1">
    <source>
        <dbReference type="SAM" id="SignalP"/>
    </source>
</evidence>
<accession>A0A4Y0BQJ0</accession>
<sequence length="244" mass="28179">MLAWNRTLALSTSFLIYIAVSASAQDVPVIVQYQESFSEYANMLENMMQIKRQTNSNITLHFNIELLKLLGNATNEMRLIDNTTESTIIQSSSITQPCRLVVLEIFKLFRTIGQAELQACAAYATGQLYYWTMQRFFGYANMIHREATELTHRVGLILEEYNKITQMDNILDVLAEEYYRLNNFHNALQEVLNRELNRFSPTDHPLREALLDCLDTTVTIHQLDMEYVLSYVDNGCINIGNAIW</sequence>
<dbReference type="EnsemblMetazoa" id="AFUN022103-RA">
    <property type="protein sequence ID" value="AFUN022103-PA"/>
    <property type="gene ID" value="AFUN022103"/>
</dbReference>
<keyword evidence="1" id="KW-0732">Signal</keyword>
<evidence type="ECO:0000313" key="2">
    <source>
        <dbReference type="EnsemblMetazoa" id="AFUN022103-PA"/>
    </source>
</evidence>
<protein>
    <recommendedName>
        <fullName evidence="3">Secreted protein</fullName>
    </recommendedName>
</protein>
<organism evidence="2">
    <name type="scientific">Anopheles funestus</name>
    <name type="common">African malaria mosquito</name>
    <dbReference type="NCBI Taxonomy" id="62324"/>
    <lineage>
        <taxon>Eukaryota</taxon>
        <taxon>Metazoa</taxon>
        <taxon>Ecdysozoa</taxon>
        <taxon>Arthropoda</taxon>
        <taxon>Hexapoda</taxon>
        <taxon>Insecta</taxon>
        <taxon>Pterygota</taxon>
        <taxon>Neoptera</taxon>
        <taxon>Endopterygota</taxon>
        <taxon>Diptera</taxon>
        <taxon>Nematocera</taxon>
        <taxon>Culicoidea</taxon>
        <taxon>Culicidae</taxon>
        <taxon>Anophelinae</taxon>
        <taxon>Anopheles</taxon>
    </lineage>
</organism>
<reference evidence="2" key="1">
    <citation type="submission" date="2020-05" db="UniProtKB">
        <authorList>
            <consortium name="EnsemblMetazoa"/>
        </authorList>
    </citation>
    <scope>IDENTIFICATION</scope>
    <source>
        <strain evidence="2">FUMOZ</strain>
    </source>
</reference>
<dbReference type="VEuPathDB" id="VectorBase:AFUN022103"/>
<dbReference type="AlphaFoldDB" id="A0A4Y0BQJ0"/>
<feature type="signal peptide" evidence="1">
    <location>
        <begin position="1"/>
        <end position="24"/>
    </location>
</feature>
<proteinExistence type="predicted"/>